<sequence>MEESRQPPPPLTSGKLSHKIIKIAAGESHTLALTGDGSVYSWGRGMFGRLGTGSESDQTFPVRVEFFSSAAVRIVDIAAGAYHSLAVAGLLSPSYSLFILFV</sequence>
<dbReference type="SUPFAM" id="SSF50985">
    <property type="entry name" value="RCC1/BLIP-II"/>
    <property type="match status" value="1"/>
</dbReference>
<dbReference type="Pfam" id="PF00415">
    <property type="entry name" value="RCC1"/>
    <property type="match status" value="1"/>
</dbReference>
<accession>A0A328D0Z5</accession>
<protein>
    <recommendedName>
        <fullName evidence="5">Regulator of chromosome condensation 1/beta-lactamase-inhibitor protein II</fullName>
    </recommendedName>
</protein>
<dbReference type="EMBL" id="NQVE01000215">
    <property type="protein sequence ID" value="RAL38009.1"/>
    <property type="molecule type" value="Genomic_DNA"/>
</dbReference>
<dbReference type="AlphaFoldDB" id="A0A328D0Z5"/>
<keyword evidence="4" id="KW-1185">Reference proteome</keyword>
<reference evidence="3 4" key="1">
    <citation type="submission" date="2018-06" db="EMBL/GenBank/DDBJ databases">
        <title>The Genome of Cuscuta australis (Dodder) Provides Insight into the Evolution of Plant Parasitism.</title>
        <authorList>
            <person name="Liu H."/>
        </authorList>
    </citation>
    <scope>NUCLEOTIDE SEQUENCE [LARGE SCALE GENOMIC DNA]</scope>
    <source>
        <strain evidence="4">cv. Yunnan</strain>
        <tissue evidence="3">Vines</tissue>
    </source>
</reference>
<dbReference type="Proteomes" id="UP000249390">
    <property type="component" value="Unassembled WGS sequence"/>
</dbReference>
<organism evidence="3 4">
    <name type="scientific">Cuscuta australis</name>
    <dbReference type="NCBI Taxonomy" id="267555"/>
    <lineage>
        <taxon>Eukaryota</taxon>
        <taxon>Viridiplantae</taxon>
        <taxon>Streptophyta</taxon>
        <taxon>Embryophyta</taxon>
        <taxon>Tracheophyta</taxon>
        <taxon>Spermatophyta</taxon>
        <taxon>Magnoliopsida</taxon>
        <taxon>eudicotyledons</taxon>
        <taxon>Gunneridae</taxon>
        <taxon>Pentapetalae</taxon>
        <taxon>asterids</taxon>
        <taxon>lamiids</taxon>
        <taxon>Solanales</taxon>
        <taxon>Convolvulaceae</taxon>
        <taxon>Cuscuteae</taxon>
        <taxon>Cuscuta</taxon>
        <taxon>Cuscuta subgen. Grammica</taxon>
        <taxon>Cuscuta sect. Cleistogrammica</taxon>
    </lineage>
</organism>
<evidence type="ECO:0008006" key="5">
    <source>
        <dbReference type="Google" id="ProtNLM"/>
    </source>
</evidence>
<evidence type="ECO:0000313" key="4">
    <source>
        <dbReference type="Proteomes" id="UP000249390"/>
    </source>
</evidence>
<comment type="caution">
    <text evidence="3">The sequence shown here is derived from an EMBL/GenBank/DDBJ whole genome shotgun (WGS) entry which is preliminary data.</text>
</comment>
<feature type="repeat" description="RCC1" evidence="2">
    <location>
        <begin position="37"/>
        <end position="90"/>
    </location>
</feature>
<gene>
    <name evidence="3" type="ORF">DM860_000703</name>
</gene>
<proteinExistence type="predicted"/>
<evidence type="ECO:0000313" key="3">
    <source>
        <dbReference type="EMBL" id="RAL38009.1"/>
    </source>
</evidence>
<dbReference type="PANTHER" id="PTHR22872:SF2">
    <property type="entry name" value="INHIBITOR OF BRUTON TYROSINE KINASE"/>
    <property type="match status" value="1"/>
</dbReference>
<keyword evidence="1" id="KW-0677">Repeat</keyword>
<dbReference type="PROSITE" id="PS50012">
    <property type="entry name" value="RCC1_3"/>
    <property type="match status" value="2"/>
</dbReference>
<name>A0A328D0Z5_9ASTE</name>
<feature type="repeat" description="RCC1" evidence="2">
    <location>
        <begin position="1"/>
        <end position="36"/>
    </location>
</feature>
<dbReference type="Gene3D" id="2.130.10.30">
    <property type="entry name" value="Regulator of chromosome condensation 1/beta-lactamase-inhibitor protein II"/>
    <property type="match status" value="1"/>
</dbReference>
<dbReference type="InterPro" id="IPR051625">
    <property type="entry name" value="Signaling_Regulatory_Domain"/>
</dbReference>
<evidence type="ECO:0000256" key="2">
    <source>
        <dbReference type="PROSITE-ProRule" id="PRU00235"/>
    </source>
</evidence>
<dbReference type="InterPro" id="IPR009091">
    <property type="entry name" value="RCC1/BLIP-II"/>
</dbReference>
<dbReference type="InterPro" id="IPR000408">
    <property type="entry name" value="Reg_chr_condens"/>
</dbReference>
<dbReference type="PROSITE" id="PS00626">
    <property type="entry name" value="RCC1_2"/>
    <property type="match status" value="1"/>
</dbReference>
<evidence type="ECO:0000256" key="1">
    <source>
        <dbReference type="ARBA" id="ARBA00022737"/>
    </source>
</evidence>
<dbReference type="PANTHER" id="PTHR22872">
    <property type="entry name" value="BTK-BINDING PROTEIN-RELATED"/>
    <property type="match status" value="1"/>
</dbReference>